<accession>B1GYX3</accession>
<dbReference type="Pfam" id="PF08544">
    <property type="entry name" value="GHMP_kinases_C"/>
    <property type="match status" value="1"/>
</dbReference>
<protein>
    <recommendedName>
        <fullName evidence="7 8">Homoserine kinase</fullName>
        <shortName evidence="7">HK</shortName>
        <shortName evidence="7">HSK</shortName>
        <ecNumber evidence="7 8">2.7.1.39</ecNumber>
    </recommendedName>
</protein>
<feature type="domain" description="GHMP kinase C-terminal" evidence="10">
    <location>
        <begin position="209"/>
        <end position="284"/>
    </location>
</feature>
<dbReference type="Pfam" id="PF00288">
    <property type="entry name" value="GHMP_kinases_N"/>
    <property type="match status" value="1"/>
</dbReference>
<comment type="similarity">
    <text evidence="7">Belongs to the GHMP kinase family. Homoserine kinase subfamily.</text>
</comment>
<dbReference type="PATRIC" id="fig|471821.5.peg.1263"/>
<dbReference type="PANTHER" id="PTHR20861">
    <property type="entry name" value="HOMOSERINE/4-DIPHOSPHOCYTIDYL-2-C-METHYL-D-ERYTHRITOL KINASE"/>
    <property type="match status" value="1"/>
</dbReference>
<dbReference type="KEGG" id="eti:RSTT_693"/>
<evidence type="ECO:0000313" key="11">
    <source>
        <dbReference type="EMBL" id="BAG14216.1"/>
    </source>
</evidence>
<keyword evidence="3 7" id="KW-0791">Threonine biosynthesis</keyword>
<dbReference type="GO" id="GO:0009088">
    <property type="term" value="P:threonine biosynthetic process"/>
    <property type="evidence" value="ECO:0007669"/>
    <property type="project" value="UniProtKB-UniRule"/>
</dbReference>
<dbReference type="InterPro" id="IPR006204">
    <property type="entry name" value="GHMP_kinase_N_dom"/>
</dbReference>
<keyword evidence="12" id="KW-1185">Reference proteome</keyword>
<dbReference type="InterPro" id="IPR013750">
    <property type="entry name" value="GHMP_kinase_C_dom"/>
</dbReference>
<dbReference type="InterPro" id="IPR014721">
    <property type="entry name" value="Ribsml_uS5_D2-typ_fold_subgr"/>
</dbReference>
<reference evidence="12" key="1">
    <citation type="journal article" date="2008" name="Proc. Natl. Acad. Sci. U.S.A.">
        <title>Complete genome of the uncultured termite group 1 bacteria in a single host protist cell.</title>
        <authorList>
            <person name="Hongoh Y."/>
            <person name="Sharma V.K."/>
            <person name="Prakash T."/>
            <person name="Noda S."/>
            <person name="Taylor T.D."/>
            <person name="Kudo T."/>
            <person name="Sakaki Y."/>
            <person name="Toyoda A."/>
            <person name="Hattori M."/>
            <person name="Ohkuma M."/>
        </authorList>
    </citation>
    <scope>NUCLEOTIDE SEQUENCE [LARGE SCALE GENOMIC DNA]</scope>
    <source>
        <strain evidence="12">Rs-D17 genomovar Ri2008</strain>
    </source>
</reference>
<dbReference type="KEGG" id="rsd:TGRD_725"/>
<dbReference type="HAMAP" id="MF_00384">
    <property type="entry name" value="Homoser_kinase"/>
    <property type="match status" value="1"/>
</dbReference>
<proteinExistence type="inferred from homology"/>
<dbReference type="STRING" id="471821.TGRD_733"/>
<dbReference type="Gene3D" id="3.30.70.890">
    <property type="entry name" value="GHMP kinase, C-terminal domain"/>
    <property type="match status" value="1"/>
</dbReference>
<feature type="binding site" evidence="7">
    <location>
        <begin position="92"/>
        <end position="102"/>
    </location>
    <ligand>
        <name>ATP</name>
        <dbReference type="ChEBI" id="CHEBI:30616"/>
    </ligand>
</feature>
<dbReference type="NCBIfam" id="NF002288">
    <property type="entry name" value="PRK01212.1-4"/>
    <property type="match status" value="1"/>
</dbReference>
<dbReference type="Gene3D" id="3.30.230.10">
    <property type="match status" value="1"/>
</dbReference>
<dbReference type="InterPro" id="IPR036554">
    <property type="entry name" value="GHMP_kinase_C_sf"/>
</dbReference>
<dbReference type="SUPFAM" id="SSF54211">
    <property type="entry name" value="Ribosomal protein S5 domain 2-like"/>
    <property type="match status" value="1"/>
</dbReference>
<dbReference type="Proteomes" id="UP000001691">
    <property type="component" value="Chromosome"/>
</dbReference>
<dbReference type="InterPro" id="IPR020568">
    <property type="entry name" value="Ribosomal_Su5_D2-typ_SF"/>
</dbReference>
<dbReference type="PANTHER" id="PTHR20861:SF1">
    <property type="entry name" value="HOMOSERINE KINASE"/>
    <property type="match status" value="1"/>
</dbReference>
<keyword evidence="5 7" id="KW-0418">Kinase</keyword>
<comment type="catalytic activity">
    <reaction evidence="7">
        <text>L-homoserine + ATP = O-phospho-L-homoserine + ADP + H(+)</text>
        <dbReference type="Rhea" id="RHEA:13985"/>
        <dbReference type="ChEBI" id="CHEBI:15378"/>
        <dbReference type="ChEBI" id="CHEBI:30616"/>
        <dbReference type="ChEBI" id="CHEBI:57476"/>
        <dbReference type="ChEBI" id="CHEBI:57590"/>
        <dbReference type="ChEBI" id="CHEBI:456216"/>
        <dbReference type="EC" id="2.7.1.39"/>
    </reaction>
</comment>
<dbReference type="GO" id="GO:0005524">
    <property type="term" value="F:ATP binding"/>
    <property type="evidence" value="ECO:0007669"/>
    <property type="project" value="UniProtKB-UniRule"/>
</dbReference>
<comment type="subcellular location">
    <subcellularLocation>
        <location evidence="7">Cytoplasm</location>
    </subcellularLocation>
</comment>
<evidence type="ECO:0000313" key="12">
    <source>
        <dbReference type="Proteomes" id="UP000001691"/>
    </source>
</evidence>
<keyword evidence="7" id="KW-0963">Cytoplasm</keyword>
<dbReference type="RefSeq" id="WP_015423737.1">
    <property type="nucleotide sequence ID" value="NC_020419.1"/>
</dbReference>
<accession>A0A1C9ZT02</accession>
<dbReference type="EC" id="2.7.1.39" evidence="7 8"/>
<keyword evidence="1 7" id="KW-0028">Amino-acid biosynthesis</keyword>
<name>B1GYX3_ENDTX</name>
<evidence type="ECO:0000256" key="2">
    <source>
        <dbReference type="ARBA" id="ARBA00022679"/>
    </source>
</evidence>
<keyword evidence="2 7" id="KW-0808">Transferase</keyword>
<dbReference type="HOGENOM" id="CLU_041243_0_0_0"/>
<evidence type="ECO:0000256" key="8">
    <source>
        <dbReference type="NCBIfam" id="TIGR00191"/>
    </source>
</evidence>
<dbReference type="OrthoDB" id="9769912at2"/>
<comment type="function">
    <text evidence="7">Catalyzes the ATP-dependent phosphorylation of L-homoserine to L-homoserine phosphate.</text>
</comment>
<evidence type="ECO:0000256" key="1">
    <source>
        <dbReference type="ARBA" id="ARBA00022605"/>
    </source>
</evidence>
<dbReference type="GO" id="GO:0004413">
    <property type="term" value="F:homoserine kinase activity"/>
    <property type="evidence" value="ECO:0007669"/>
    <property type="project" value="UniProtKB-UniRule"/>
</dbReference>
<dbReference type="GO" id="GO:0005737">
    <property type="term" value="C:cytoplasm"/>
    <property type="evidence" value="ECO:0007669"/>
    <property type="project" value="UniProtKB-SubCell"/>
</dbReference>
<feature type="domain" description="GHMP kinase N-terminal" evidence="9">
    <location>
        <begin position="69"/>
        <end position="145"/>
    </location>
</feature>
<keyword evidence="4 7" id="KW-0547">Nucleotide-binding</keyword>
<dbReference type="PRINTS" id="PR00958">
    <property type="entry name" value="HOMSERKINASE"/>
</dbReference>
<dbReference type="PIRSF" id="PIRSF000676">
    <property type="entry name" value="Homoser_kin"/>
    <property type="match status" value="1"/>
</dbReference>
<dbReference type="InterPro" id="IPR000870">
    <property type="entry name" value="Homoserine_kinase"/>
</dbReference>
<dbReference type="SUPFAM" id="SSF55060">
    <property type="entry name" value="GHMP Kinase, C-terminal domain"/>
    <property type="match status" value="1"/>
</dbReference>
<dbReference type="AlphaFoldDB" id="B1GYX3"/>
<dbReference type="EMBL" id="AP009510">
    <property type="protein sequence ID" value="BAG14216.1"/>
    <property type="molecule type" value="Genomic_DNA"/>
</dbReference>
<dbReference type="NCBIfam" id="TIGR00191">
    <property type="entry name" value="thrB"/>
    <property type="match status" value="1"/>
</dbReference>
<evidence type="ECO:0000259" key="10">
    <source>
        <dbReference type="Pfam" id="PF08544"/>
    </source>
</evidence>
<keyword evidence="6 7" id="KW-0067">ATP-binding</keyword>
<evidence type="ECO:0000256" key="3">
    <source>
        <dbReference type="ARBA" id="ARBA00022697"/>
    </source>
</evidence>
<evidence type="ECO:0000256" key="4">
    <source>
        <dbReference type="ARBA" id="ARBA00022741"/>
    </source>
</evidence>
<sequence>MKIKIRVPSTTANLGPGFDVFGAALSLYNEFESEYVPNARKTSFILDGEGEKLLPKGEENLVWQSMLETFKVLEEDKYNLKNLNIRIKTGIPLNGGLGSSASAIVGGIALANVLCGKELDKSQIADLAVKIEGHPDNVAPAVFGGLCACSKDGDGDHGIVLHLPIPKLKVVLCIPSFELRTKHARQILPESIGLKDVVFNISRVAMLTAAFCRGDYSLLKQGMQDKVHQLYRGKMIPAMDEVFEAAISAGAYGAFLSGSGPALAAFCKEEDGLNVQKAMVKRWEKENISIKSHILDFDTKGVLEV</sequence>
<evidence type="ECO:0000256" key="7">
    <source>
        <dbReference type="HAMAP-Rule" id="MF_00384"/>
    </source>
</evidence>
<organism evidence="11 12">
    <name type="scientific">Endomicrobium trichonymphae</name>
    <dbReference type="NCBI Taxonomy" id="1408204"/>
    <lineage>
        <taxon>Bacteria</taxon>
        <taxon>Pseudomonadati</taxon>
        <taxon>Elusimicrobiota</taxon>
        <taxon>Endomicrobiia</taxon>
        <taxon>Endomicrobiales</taxon>
        <taxon>Endomicrobiaceae</taxon>
        <taxon>Candidatus Endomicrobiellum</taxon>
    </lineage>
</organism>
<dbReference type="UniPathway" id="UPA00050">
    <property type="reaction ID" value="UER00064"/>
</dbReference>
<gene>
    <name evidence="7" type="primary">thrB</name>
    <name evidence="11" type="ordered locus">TGRD_725</name>
</gene>
<evidence type="ECO:0000256" key="6">
    <source>
        <dbReference type="ARBA" id="ARBA00022840"/>
    </source>
</evidence>
<evidence type="ECO:0000256" key="5">
    <source>
        <dbReference type="ARBA" id="ARBA00022777"/>
    </source>
</evidence>
<evidence type="ECO:0000259" key="9">
    <source>
        <dbReference type="Pfam" id="PF00288"/>
    </source>
</evidence>
<comment type="pathway">
    <text evidence="7">Amino-acid biosynthesis; L-threonine biosynthesis; L-threonine from L-aspartate: step 4/5.</text>
</comment>